<evidence type="ECO:0000313" key="4">
    <source>
        <dbReference type="Proteomes" id="UP001303115"/>
    </source>
</evidence>
<keyword evidence="1" id="KW-0472">Membrane</keyword>
<feature type="transmembrane region" description="Helical" evidence="1">
    <location>
        <begin position="32"/>
        <end position="55"/>
    </location>
</feature>
<organism evidence="3 4">
    <name type="scientific">Parachaetomium inaequale</name>
    <dbReference type="NCBI Taxonomy" id="2588326"/>
    <lineage>
        <taxon>Eukaryota</taxon>
        <taxon>Fungi</taxon>
        <taxon>Dikarya</taxon>
        <taxon>Ascomycota</taxon>
        <taxon>Pezizomycotina</taxon>
        <taxon>Sordariomycetes</taxon>
        <taxon>Sordariomycetidae</taxon>
        <taxon>Sordariales</taxon>
        <taxon>Chaetomiaceae</taxon>
        <taxon>Parachaetomium</taxon>
    </lineage>
</organism>
<feature type="domain" description="Luciferase" evidence="2">
    <location>
        <begin position="211"/>
        <end position="282"/>
    </location>
</feature>
<protein>
    <recommendedName>
        <fullName evidence="2">Luciferase domain-containing protein</fullName>
    </recommendedName>
</protein>
<comment type="caution">
    <text evidence="3">The sequence shown here is derived from an EMBL/GenBank/DDBJ whole genome shotgun (WGS) entry which is preliminary data.</text>
</comment>
<dbReference type="Pfam" id="PF17648">
    <property type="entry name" value="Luciferase"/>
    <property type="match status" value="1"/>
</dbReference>
<evidence type="ECO:0000313" key="3">
    <source>
        <dbReference type="EMBL" id="KAK4042572.1"/>
    </source>
</evidence>
<dbReference type="InterPro" id="IPR048273">
    <property type="entry name" value="Luciferase"/>
</dbReference>
<gene>
    <name evidence="3" type="ORF">C8A01DRAFT_44457</name>
</gene>
<sequence length="299" mass="33184">MSLTVTTESQKALPADEKNQVAVNMVIRQDPFYITLDASALLAVSILLVLGMHFIDRPVLEFLIILVPVTLLVHNDYHNFLKLGPGGTPPTPSGYARLTWYRLFTLRDPFSAPPADPSQKPASGILSQLPYRPGPRPVVAGLAPQRQLNQHGSLESYNRLRAAIEALTTTTTTTHGSSSSGPKKFVTATSCLEKHGFALFARHPLNVCGNGEVCHIHSSDRSLHLNLHPDDIKEVLEKGWGQRHPMAWEGWVRSPLPRTFTMIYAPRDENDLKIVCSIIEAAIWYTIAEKVDVQPLWES</sequence>
<name>A0AAN6PKQ2_9PEZI</name>
<dbReference type="EMBL" id="MU854339">
    <property type="protein sequence ID" value="KAK4042572.1"/>
    <property type="molecule type" value="Genomic_DNA"/>
</dbReference>
<evidence type="ECO:0000259" key="2">
    <source>
        <dbReference type="Pfam" id="PF17648"/>
    </source>
</evidence>
<dbReference type="Proteomes" id="UP001303115">
    <property type="component" value="Unassembled WGS sequence"/>
</dbReference>
<dbReference type="PANTHER" id="PTHR38695">
    <property type="entry name" value="AMINO ACID PERMEASE_ SLC12A DOMAIN-CONTAINING PROTEIN"/>
    <property type="match status" value="1"/>
</dbReference>
<keyword evidence="1" id="KW-1133">Transmembrane helix</keyword>
<keyword evidence="4" id="KW-1185">Reference proteome</keyword>
<accession>A0AAN6PKQ2</accession>
<proteinExistence type="predicted"/>
<dbReference type="AlphaFoldDB" id="A0AAN6PKQ2"/>
<dbReference type="InterPro" id="IPR040841">
    <property type="entry name" value="Luciferase_dom"/>
</dbReference>
<evidence type="ECO:0000256" key="1">
    <source>
        <dbReference type="SAM" id="Phobius"/>
    </source>
</evidence>
<reference evidence="4" key="1">
    <citation type="journal article" date="2023" name="Mol. Phylogenet. Evol.">
        <title>Genome-scale phylogeny and comparative genomics of the fungal order Sordariales.</title>
        <authorList>
            <person name="Hensen N."/>
            <person name="Bonometti L."/>
            <person name="Westerberg I."/>
            <person name="Brannstrom I.O."/>
            <person name="Guillou S."/>
            <person name="Cros-Aarteil S."/>
            <person name="Calhoun S."/>
            <person name="Haridas S."/>
            <person name="Kuo A."/>
            <person name="Mondo S."/>
            <person name="Pangilinan J."/>
            <person name="Riley R."/>
            <person name="LaButti K."/>
            <person name="Andreopoulos B."/>
            <person name="Lipzen A."/>
            <person name="Chen C."/>
            <person name="Yan M."/>
            <person name="Daum C."/>
            <person name="Ng V."/>
            <person name="Clum A."/>
            <person name="Steindorff A."/>
            <person name="Ohm R.A."/>
            <person name="Martin F."/>
            <person name="Silar P."/>
            <person name="Natvig D.O."/>
            <person name="Lalanne C."/>
            <person name="Gautier V."/>
            <person name="Ament-Velasquez S.L."/>
            <person name="Kruys A."/>
            <person name="Hutchinson M.I."/>
            <person name="Powell A.J."/>
            <person name="Barry K."/>
            <person name="Miller A.N."/>
            <person name="Grigoriev I.V."/>
            <person name="Debuchy R."/>
            <person name="Gladieux P."/>
            <person name="Hiltunen Thoren M."/>
            <person name="Johannesson H."/>
        </authorList>
    </citation>
    <scope>NUCLEOTIDE SEQUENCE [LARGE SCALE GENOMIC DNA]</scope>
    <source>
        <strain evidence="4">CBS 284.82</strain>
    </source>
</reference>
<dbReference type="PANTHER" id="PTHR38695:SF1">
    <property type="entry name" value="AMINO ACID PERMEASE_ SLC12A DOMAIN-CONTAINING PROTEIN"/>
    <property type="match status" value="1"/>
</dbReference>
<keyword evidence="1" id="KW-0812">Transmembrane</keyword>